<keyword evidence="1" id="KW-0732">Signal</keyword>
<evidence type="ECO:0000313" key="3">
    <source>
        <dbReference type="EMBL" id="NYD41931.1"/>
    </source>
</evidence>
<evidence type="ECO:0000256" key="1">
    <source>
        <dbReference type="SAM" id="SignalP"/>
    </source>
</evidence>
<name>A0A7Y9JB81_9ACTN</name>
<protein>
    <recommendedName>
        <fullName evidence="2">Peptidase S55 domain-containing protein</fullName>
    </recommendedName>
</protein>
<gene>
    <name evidence="3" type="ORF">BJZ21_002014</name>
</gene>
<dbReference type="InterPro" id="IPR009003">
    <property type="entry name" value="Peptidase_S1_PA"/>
</dbReference>
<dbReference type="PROSITE" id="PS51494">
    <property type="entry name" value="SPOIVB"/>
    <property type="match status" value="1"/>
</dbReference>
<reference evidence="3 4" key="1">
    <citation type="submission" date="2020-07" db="EMBL/GenBank/DDBJ databases">
        <title>Sequencing the genomes of 1000 actinobacteria strains.</title>
        <authorList>
            <person name="Klenk H.-P."/>
        </authorList>
    </citation>
    <scope>NUCLEOTIDE SEQUENCE [LARGE SCALE GENOMIC DNA]</scope>
    <source>
        <strain evidence="3 4">DSM 21350</strain>
    </source>
</reference>
<comment type="caution">
    <text evidence="3">The sequence shown here is derived from an EMBL/GenBank/DDBJ whole genome shotgun (WGS) entry which is preliminary data.</text>
</comment>
<dbReference type="Proteomes" id="UP000535511">
    <property type="component" value="Unassembled WGS sequence"/>
</dbReference>
<dbReference type="EMBL" id="JACCBG010000001">
    <property type="protein sequence ID" value="NYD41931.1"/>
    <property type="molecule type" value="Genomic_DNA"/>
</dbReference>
<dbReference type="InterPro" id="IPR006311">
    <property type="entry name" value="TAT_signal"/>
</dbReference>
<organism evidence="3 4">
    <name type="scientific">Nocardioides panaciterrulae</name>
    <dbReference type="NCBI Taxonomy" id="661492"/>
    <lineage>
        <taxon>Bacteria</taxon>
        <taxon>Bacillati</taxon>
        <taxon>Actinomycetota</taxon>
        <taxon>Actinomycetes</taxon>
        <taxon>Propionibacteriales</taxon>
        <taxon>Nocardioidaceae</taxon>
        <taxon>Nocardioides</taxon>
    </lineage>
</organism>
<feature type="domain" description="Peptidase S55" evidence="2">
    <location>
        <begin position="1"/>
        <end position="166"/>
    </location>
</feature>
<dbReference type="AlphaFoldDB" id="A0A7Y9JB81"/>
<dbReference type="InterPro" id="IPR008763">
    <property type="entry name" value="Peptidase_S55"/>
</dbReference>
<evidence type="ECO:0000259" key="2">
    <source>
        <dbReference type="PROSITE" id="PS51494"/>
    </source>
</evidence>
<proteinExistence type="predicted"/>
<dbReference type="PROSITE" id="PS51318">
    <property type="entry name" value="TAT"/>
    <property type="match status" value="1"/>
</dbReference>
<dbReference type="SUPFAM" id="SSF50494">
    <property type="entry name" value="Trypsin-like serine proteases"/>
    <property type="match status" value="1"/>
</dbReference>
<keyword evidence="4" id="KW-1185">Reference proteome</keyword>
<accession>A0A7Y9JB81</accession>
<evidence type="ECO:0000313" key="4">
    <source>
        <dbReference type="Proteomes" id="UP000535511"/>
    </source>
</evidence>
<dbReference type="RefSeq" id="WP_179663607.1">
    <property type="nucleotide sequence ID" value="NZ_JACCBG010000001.1"/>
</dbReference>
<feature type="chain" id="PRO_5038819817" description="Peptidase S55 domain-containing protein" evidence="1">
    <location>
        <begin position="21"/>
        <end position="585"/>
    </location>
</feature>
<sequence>MLTSPARRRAPALLALAALAAVGTAAATLAPDPAQTAAQAAAPAGDCARPARLATVDQGDPVTGLTVASGTTPTSFTGTVLGTLQDGIAPGVDLVMARLSSPEIDRVGGIWQGMSGSPVYDASGRLIGAVSYGLSYGASPVAGLTPYNKMDDYLSAGKPGDTAKVAVGSAAARTIARHTGVTRRQATQGFSQLPMPVGVSGVGAQRLAQRKPGLHYLPKDTYAIGRSARAGSGPGPATLVAGGNLGVTLSWGDVTQAGIGTVTSVCNGRVVGFGHPMQFLGRTTLGLHPADALYIQEESLGPPSKIANVGAPAGVITDDHLTGVTGTLGELPRTTTVTDTVRAQGRHRTGTSYVPVPLALAPTVYYASVGNHDRTFDARVPGSELLAWRITGQDAQGTAFHLAVTDRFVASYDIADEATYPFADFVYSLSAIHGLRIDTVTARSDVSTDNSTWRVAGLQQRLGDRWVKVGKGSPVEARAGATVALRVLLTGDTGRRTAPLAVAIPAAAGGSTGRLDVTGGNDLGAAIDSPTTLAQAKRLVATLVRNDQLAVSLRLGGDHPVTRSSLGAPLDKVVGGHQGVPVRVR</sequence>
<feature type="signal peptide" evidence="1">
    <location>
        <begin position="1"/>
        <end position="20"/>
    </location>
</feature>